<reference evidence="3" key="1">
    <citation type="submission" date="2020-01" db="EMBL/GenBank/DDBJ databases">
        <authorList>
            <person name="Meier V. D."/>
            <person name="Meier V D."/>
        </authorList>
    </citation>
    <scope>NUCLEOTIDE SEQUENCE</scope>
    <source>
        <strain evidence="3">HLG_WM_MAG_09</strain>
    </source>
</reference>
<keyword evidence="2" id="KW-1133">Transmembrane helix</keyword>
<dbReference type="InterPro" id="IPR023214">
    <property type="entry name" value="HAD_sf"/>
</dbReference>
<dbReference type="NCBIfam" id="TIGR01549">
    <property type="entry name" value="HAD-SF-IA-v1"/>
    <property type="match status" value="1"/>
</dbReference>
<dbReference type="InterPro" id="IPR051540">
    <property type="entry name" value="S-2-haloacid_dehalogenase"/>
</dbReference>
<evidence type="ECO:0000313" key="3">
    <source>
        <dbReference type="EMBL" id="CAA6814715.1"/>
    </source>
</evidence>
<dbReference type="PANTHER" id="PTHR43316">
    <property type="entry name" value="HYDROLASE, HALOACID DELAHOGENASE-RELATED"/>
    <property type="match status" value="1"/>
</dbReference>
<dbReference type="EMBL" id="CACVAT010000234">
    <property type="protein sequence ID" value="CAA6814715.1"/>
    <property type="molecule type" value="Genomic_DNA"/>
</dbReference>
<sequence>MPEKIIMRDWKRVQQFLEAEISSRSVTTVSLDVFDTLLARIDTPEQVQRAVCRLLADKVGAGCTADQVWLARQQAERQLREQAAANGLDYECRFSELVPAWVEALTDAVDDELVEFVTATEIELEKQALYVKSGVREFLAWLSKQGIRVIAISDMYLDGYLLDDLLVDKYLDQYFGHTFVSADTGLCKYSGRLFKGVAEQLSLKLDDSWVHIGDNPVSDRRVACEVGIQGVLLYEKDELRRREQQQLSVDMAARGSVWKGQHFFSVLQQRMNSIDSIRDHDDFYFRYGRDVLGGAFSAFTLGLHERLQKQSVDKLFFVARDGFMFQQLYRQLDEAVEDEYIYLSRKVITAASTANGLTQEQAQVAFYNPKQQGLRSVCKVYGLPEDDLMPLATQHGFSDFSEPIHDWHDPRLLNFLADDKVQACIKPVGRKHRDLLEEYLEQVGFLGNDNVVLVDIGWNGTVQKFLKQAFGHRKDFPQVQGYYFAFVPKMYNDFGSKNFCEGIIHDSRRDNACERIPAEFEEIFEQGARAQGATTIAYQRVDGKVAPVFKSEQAADRKAEVECNSMVAAMQEGAMAHWKQFLLVQRLTGYSSQDLLPYVYGQLERAIVYPTKEETQMLTQLVHTEDFGDDHILDLGQRTLSWGDLLKPLQLWQRLRLSAWRYAMFAGIPTGVANFMVRMAYLHAVKK</sequence>
<dbReference type="AlphaFoldDB" id="A0A6S6TI58"/>
<dbReference type="Pfam" id="PF00702">
    <property type="entry name" value="Hydrolase"/>
    <property type="match status" value="1"/>
</dbReference>
<dbReference type="InterPro" id="IPR006439">
    <property type="entry name" value="HAD-SF_hydro_IA"/>
</dbReference>
<dbReference type="GO" id="GO:0016787">
    <property type="term" value="F:hydrolase activity"/>
    <property type="evidence" value="ECO:0007669"/>
    <property type="project" value="UniProtKB-KW"/>
</dbReference>
<gene>
    <name evidence="3" type="ORF">HELGO_WM13715</name>
</gene>
<feature type="transmembrane region" description="Helical" evidence="2">
    <location>
        <begin position="659"/>
        <end position="677"/>
    </location>
</feature>
<evidence type="ECO:0000256" key="2">
    <source>
        <dbReference type="SAM" id="Phobius"/>
    </source>
</evidence>
<protein>
    <submittedName>
        <fullName evidence="3">Haloacid dehalogenase</fullName>
    </submittedName>
</protein>
<evidence type="ECO:0000256" key="1">
    <source>
        <dbReference type="ARBA" id="ARBA00022801"/>
    </source>
</evidence>
<keyword evidence="1" id="KW-0378">Hydrolase</keyword>
<dbReference type="InterPro" id="IPR036412">
    <property type="entry name" value="HAD-like_sf"/>
</dbReference>
<dbReference type="Gene3D" id="1.10.150.400">
    <property type="match status" value="1"/>
</dbReference>
<organism evidence="3">
    <name type="scientific">uncultured Thiotrichaceae bacterium</name>
    <dbReference type="NCBI Taxonomy" id="298394"/>
    <lineage>
        <taxon>Bacteria</taxon>
        <taxon>Pseudomonadati</taxon>
        <taxon>Pseudomonadota</taxon>
        <taxon>Gammaproteobacteria</taxon>
        <taxon>Thiotrichales</taxon>
        <taxon>Thiotrichaceae</taxon>
        <taxon>environmental samples</taxon>
    </lineage>
</organism>
<proteinExistence type="predicted"/>
<name>A0A6S6TI58_9GAMM</name>
<dbReference type="Gene3D" id="3.40.50.1000">
    <property type="entry name" value="HAD superfamily/HAD-like"/>
    <property type="match status" value="1"/>
</dbReference>
<dbReference type="SUPFAM" id="SSF56784">
    <property type="entry name" value="HAD-like"/>
    <property type="match status" value="1"/>
</dbReference>
<keyword evidence="2" id="KW-0812">Transmembrane</keyword>
<keyword evidence="2" id="KW-0472">Membrane</keyword>
<accession>A0A6S6TI58</accession>
<dbReference type="SUPFAM" id="SSF47616">
    <property type="entry name" value="GST C-terminal domain-like"/>
    <property type="match status" value="1"/>
</dbReference>
<dbReference type="InterPro" id="IPR036282">
    <property type="entry name" value="Glutathione-S-Trfase_C_sf"/>
</dbReference>